<accession>A0A382GQY0</accession>
<feature type="domain" description="Saccharopine dehydrogenase NADP binding" evidence="1">
    <location>
        <begin position="7"/>
        <end position="123"/>
    </location>
</feature>
<evidence type="ECO:0000313" key="2">
    <source>
        <dbReference type="EMBL" id="SVB76571.1"/>
    </source>
</evidence>
<dbReference type="Gene3D" id="3.40.50.720">
    <property type="entry name" value="NAD(P)-binding Rossmann-like Domain"/>
    <property type="match status" value="1"/>
</dbReference>
<organism evidence="2">
    <name type="scientific">marine metagenome</name>
    <dbReference type="NCBI Taxonomy" id="408172"/>
    <lineage>
        <taxon>unclassified sequences</taxon>
        <taxon>metagenomes</taxon>
        <taxon>ecological metagenomes</taxon>
    </lineage>
</organism>
<evidence type="ECO:0000259" key="1">
    <source>
        <dbReference type="Pfam" id="PF03435"/>
    </source>
</evidence>
<dbReference type="InterPro" id="IPR005097">
    <property type="entry name" value="Sacchrp_dh_NADP-bd"/>
</dbReference>
<dbReference type="InterPro" id="IPR036291">
    <property type="entry name" value="NAD(P)-bd_dom_sf"/>
</dbReference>
<gene>
    <name evidence="2" type="ORF">METZ01_LOCUS229425</name>
</gene>
<dbReference type="PANTHER" id="PTHR43781">
    <property type="entry name" value="SACCHAROPINE DEHYDROGENASE"/>
    <property type="match status" value="1"/>
</dbReference>
<dbReference type="SUPFAM" id="SSF51735">
    <property type="entry name" value="NAD(P)-binding Rossmann-fold domains"/>
    <property type="match status" value="1"/>
</dbReference>
<proteinExistence type="predicted"/>
<dbReference type="EMBL" id="UINC01056484">
    <property type="protein sequence ID" value="SVB76571.1"/>
    <property type="molecule type" value="Genomic_DNA"/>
</dbReference>
<protein>
    <recommendedName>
        <fullName evidence="1">Saccharopine dehydrogenase NADP binding domain-containing protein</fullName>
    </recommendedName>
</protein>
<dbReference type="Pfam" id="PF03435">
    <property type="entry name" value="Sacchrp_dh_NADP"/>
    <property type="match status" value="1"/>
</dbReference>
<reference evidence="2" key="1">
    <citation type="submission" date="2018-05" db="EMBL/GenBank/DDBJ databases">
        <authorList>
            <person name="Lanie J.A."/>
            <person name="Ng W.-L."/>
            <person name="Kazmierczak K.M."/>
            <person name="Andrzejewski T.M."/>
            <person name="Davidsen T.M."/>
            <person name="Wayne K.J."/>
            <person name="Tettelin H."/>
            <person name="Glass J.I."/>
            <person name="Rusch D."/>
            <person name="Podicherti R."/>
            <person name="Tsui H.-C.T."/>
            <person name="Winkler M.E."/>
        </authorList>
    </citation>
    <scope>NUCLEOTIDE SEQUENCE</scope>
</reference>
<feature type="non-terminal residue" evidence="2">
    <location>
        <position position="230"/>
    </location>
</feature>
<dbReference type="PANTHER" id="PTHR43781:SF1">
    <property type="entry name" value="SACCHAROPINE DEHYDROGENASE"/>
    <property type="match status" value="1"/>
</dbReference>
<dbReference type="AlphaFoldDB" id="A0A382GQY0"/>
<name>A0A382GQY0_9ZZZZ</name>
<sequence length="230" mass="24978">MSDKKWMIYGANGYTGRLVVDEALRRGLKPTLAGRSKLIKDLADEKGLEAEVFDLTSIEGIVQKLSKVDVMSNCAGPFSRTAEPMMRACIKTKTHYVDITGEIAVYQTGYNMNDKAKAAGIVVCPGVGFDVIPTDCLAMHLKDKMPDATHLALGFAMKGSKASKGTAKTSVEGMAQGGKIREDGKLIQVPLAFREREIDYGFGTINAMTIPWGDVYTAYHSTGIPNIEVY</sequence>